<dbReference type="InterPro" id="IPR014710">
    <property type="entry name" value="RmlC-like_jellyroll"/>
</dbReference>
<dbReference type="Proteomes" id="UP000502756">
    <property type="component" value="Chromosome"/>
</dbReference>
<evidence type="ECO:0000256" key="3">
    <source>
        <dbReference type="ARBA" id="ARBA00008086"/>
    </source>
</evidence>
<feature type="region of interest" description="Disordered" evidence="8">
    <location>
        <begin position="1"/>
        <end position="28"/>
    </location>
</feature>
<dbReference type="InterPro" id="IPR021120">
    <property type="entry name" value="KduI/IolB_isomerase"/>
</dbReference>
<keyword evidence="4 7" id="KW-0479">Metal-binding</keyword>
<comment type="similarity">
    <text evidence="3 7">Belongs to the KduI family.</text>
</comment>
<accession>A0A6M5Y8S2</accession>
<dbReference type="GO" id="GO:0045490">
    <property type="term" value="P:pectin catabolic process"/>
    <property type="evidence" value="ECO:0007669"/>
    <property type="project" value="UniProtKB-UniRule"/>
</dbReference>
<dbReference type="NCBIfam" id="NF002091">
    <property type="entry name" value="PRK00924.1"/>
    <property type="match status" value="1"/>
</dbReference>
<proteinExistence type="inferred from homology"/>
<dbReference type="HAMAP" id="MF_00687">
    <property type="entry name" value="KduI"/>
    <property type="match status" value="1"/>
</dbReference>
<evidence type="ECO:0000256" key="8">
    <source>
        <dbReference type="SAM" id="MobiDB-lite"/>
    </source>
</evidence>
<feature type="compositionally biased region" description="Polar residues" evidence="8">
    <location>
        <begin position="1"/>
        <end position="10"/>
    </location>
</feature>
<sequence length="294" mass="33190">MQAEPNTRTTDQTDSHLSFESRYASSPNEVKGMTTDQLRQNFLIEKLFVPDQFSWTLTFFDRYLTGGVMPVSGPLALEAPEQLKATYFLERRELGMINVGGAGRVVADGVTYDLDYKEALYIGQGTQNVQFMSLDANTPAKFYLNSTPAHTNYPTRKVSRAEANKLEMGSPETANNRTINQMLINKVLPTCQLQMGMTELKTGSVWNTMPAHTHDRRMEVYFYFEVPEGQAVCHFMGQPQETRHIWMQNEQAVISPNWSIHAGAGTSNYTFIWGMAGENLDYGDMDFCAISDLK</sequence>
<dbReference type="InterPro" id="IPR007045">
    <property type="entry name" value="KduI"/>
</dbReference>
<dbReference type="CDD" id="cd20491">
    <property type="entry name" value="cupin_KduI_C"/>
    <property type="match status" value="1"/>
</dbReference>
<dbReference type="GO" id="GO:0008270">
    <property type="term" value="F:zinc ion binding"/>
    <property type="evidence" value="ECO:0007669"/>
    <property type="project" value="UniProtKB-UniRule"/>
</dbReference>
<dbReference type="PIRSF" id="PIRSF006625">
    <property type="entry name" value="KduI"/>
    <property type="match status" value="1"/>
</dbReference>
<dbReference type="AlphaFoldDB" id="A0A6M5Y8S2"/>
<protein>
    <recommendedName>
        <fullName evidence="7">4-deoxy-L-threo-5-hexosulose-uronate ketol-isomerase</fullName>
        <ecNumber evidence="7">5.3.1.17</ecNumber>
    </recommendedName>
    <alternativeName>
        <fullName evidence="7">5-keto-4-deoxyuronate isomerase</fullName>
    </alternativeName>
    <alternativeName>
        <fullName evidence="7">DKI isomerase</fullName>
    </alternativeName>
</protein>
<evidence type="ECO:0000313" key="10">
    <source>
        <dbReference type="Proteomes" id="UP000502756"/>
    </source>
</evidence>
<dbReference type="EC" id="5.3.1.17" evidence="7"/>
<keyword evidence="5 7" id="KW-0862">Zinc</keyword>
<keyword evidence="6 7" id="KW-0413">Isomerase</keyword>
<feature type="binding site" evidence="7">
    <location>
        <position position="212"/>
    </location>
    <ligand>
        <name>Zn(2+)</name>
        <dbReference type="ChEBI" id="CHEBI:29105"/>
    </ligand>
</feature>
<dbReference type="RefSeq" id="WP_171739000.1">
    <property type="nucleotide sequence ID" value="NZ_CP053435.1"/>
</dbReference>
<comment type="pathway">
    <text evidence="2 7">Glycan metabolism; pectin degradation; 2-dehydro-3-deoxy-D-gluconate from pectin: step 4/5.</text>
</comment>
<comment type="catalytic activity">
    <reaction evidence="1 7">
        <text>5-dehydro-4-deoxy-D-glucuronate = 3-deoxy-D-glycero-2,5-hexodiulosonate</text>
        <dbReference type="Rhea" id="RHEA:23896"/>
        <dbReference type="ChEBI" id="CHEBI:17117"/>
        <dbReference type="ChEBI" id="CHEBI:29071"/>
        <dbReference type="EC" id="5.3.1.17"/>
    </reaction>
</comment>
<dbReference type="Gene3D" id="2.60.120.520">
    <property type="entry name" value="pectin degrading enzyme 5-keto 4- deoxyuronate isomerase, domain 1"/>
    <property type="match status" value="1"/>
</dbReference>
<dbReference type="PANTHER" id="PTHR38461:SF1">
    <property type="entry name" value="4-DEOXY-L-THREO-5-HEXOSULOSE-URONATE KETOL-ISOMERASE"/>
    <property type="match status" value="1"/>
</dbReference>
<evidence type="ECO:0000313" key="9">
    <source>
        <dbReference type="EMBL" id="QJW89162.1"/>
    </source>
</evidence>
<dbReference type="InterPro" id="IPR027449">
    <property type="entry name" value="KduI_N"/>
</dbReference>
<dbReference type="CDD" id="cd20294">
    <property type="entry name" value="cupin_KduI_N"/>
    <property type="match status" value="1"/>
</dbReference>
<dbReference type="KEGG" id="stae:HNV11_07025"/>
<dbReference type="EMBL" id="CP053435">
    <property type="protein sequence ID" value="QJW89162.1"/>
    <property type="molecule type" value="Genomic_DNA"/>
</dbReference>
<dbReference type="FunFam" id="2.60.120.10:FF:000018">
    <property type="entry name" value="4-deoxy-L-threo-5-hexosulose-uronate ketol-isomerase"/>
    <property type="match status" value="1"/>
</dbReference>
<evidence type="ECO:0000256" key="5">
    <source>
        <dbReference type="ARBA" id="ARBA00022833"/>
    </source>
</evidence>
<evidence type="ECO:0000256" key="1">
    <source>
        <dbReference type="ARBA" id="ARBA00000552"/>
    </source>
</evidence>
<evidence type="ECO:0000256" key="4">
    <source>
        <dbReference type="ARBA" id="ARBA00022723"/>
    </source>
</evidence>
<evidence type="ECO:0000256" key="7">
    <source>
        <dbReference type="HAMAP-Rule" id="MF_00687"/>
    </source>
</evidence>
<dbReference type="GO" id="GO:0019698">
    <property type="term" value="P:D-galacturonate catabolic process"/>
    <property type="evidence" value="ECO:0007669"/>
    <property type="project" value="TreeGrafter"/>
</dbReference>
<dbReference type="Pfam" id="PF04962">
    <property type="entry name" value="KduI"/>
    <property type="match status" value="1"/>
</dbReference>
<keyword evidence="10" id="KW-1185">Reference proteome</keyword>
<dbReference type="UniPathway" id="UPA00545">
    <property type="reaction ID" value="UER00826"/>
</dbReference>
<dbReference type="PANTHER" id="PTHR38461">
    <property type="entry name" value="4-DEOXY-L-THREO-5-HEXOSULOSE-URONATE KETOL-ISOMERASE"/>
    <property type="match status" value="1"/>
</dbReference>
<dbReference type="SUPFAM" id="SSF51182">
    <property type="entry name" value="RmlC-like cupins"/>
    <property type="match status" value="1"/>
</dbReference>
<feature type="binding site" evidence="7">
    <location>
        <position position="219"/>
    </location>
    <ligand>
        <name>Zn(2+)</name>
        <dbReference type="ChEBI" id="CHEBI:29105"/>
    </ligand>
</feature>
<evidence type="ECO:0000256" key="6">
    <source>
        <dbReference type="ARBA" id="ARBA00023235"/>
    </source>
</evidence>
<organism evidence="9 10">
    <name type="scientific">Spirosoma taeanense</name>
    <dbReference type="NCBI Taxonomy" id="2735870"/>
    <lineage>
        <taxon>Bacteria</taxon>
        <taxon>Pseudomonadati</taxon>
        <taxon>Bacteroidota</taxon>
        <taxon>Cytophagia</taxon>
        <taxon>Cytophagales</taxon>
        <taxon>Cytophagaceae</taxon>
        <taxon>Spirosoma</taxon>
    </lineage>
</organism>
<feature type="binding site" evidence="7">
    <location>
        <position position="214"/>
    </location>
    <ligand>
        <name>Zn(2+)</name>
        <dbReference type="ChEBI" id="CHEBI:29105"/>
    </ligand>
</feature>
<comment type="function">
    <text evidence="7">Catalyzes the isomerization of 5-dehydro-4-deoxy-D-glucuronate to 3-deoxy-D-glycero-2,5-hexodiulosonate.</text>
</comment>
<reference evidence="9 10" key="1">
    <citation type="submission" date="2020-05" db="EMBL/GenBank/DDBJ databases">
        <title>Genome sequencing of Spirosoma sp. TS118.</title>
        <authorList>
            <person name="Lee J.-H."/>
            <person name="Jeong S."/>
            <person name="Zhao L."/>
            <person name="Jung J.-H."/>
            <person name="Kim M.-K."/>
            <person name="Lim S."/>
        </authorList>
    </citation>
    <scope>NUCLEOTIDE SEQUENCE [LARGE SCALE GENOMIC DNA]</scope>
    <source>
        <strain evidence="9 10">TS118</strain>
    </source>
</reference>
<dbReference type="GO" id="GO:0008697">
    <property type="term" value="F:4-deoxy-L-threo-5-hexosulose-uronate ketol-isomerase activity"/>
    <property type="evidence" value="ECO:0007669"/>
    <property type="project" value="UniProtKB-UniRule"/>
</dbReference>
<comment type="cofactor">
    <cofactor evidence="7">
        <name>Zn(2+)</name>
        <dbReference type="ChEBI" id="CHEBI:29105"/>
    </cofactor>
    <text evidence="7">Binds 1 zinc ion per subunit.</text>
</comment>
<dbReference type="InterPro" id="IPR011051">
    <property type="entry name" value="RmlC_Cupin_sf"/>
</dbReference>
<evidence type="ECO:0000256" key="2">
    <source>
        <dbReference type="ARBA" id="ARBA00005148"/>
    </source>
</evidence>
<dbReference type="Gene3D" id="2.60.120.10">
    <property type="entry name" value="Jelly Rolls"/>
    <property type="match status" value="1"/>
</dbReference>
<name>A0A6M5Y8S2_9BACT</name>
<dbReference type="GO" id="GO:0042840">
    <property type="term" value="P:D-glucuronate catabolic process"/>
    <property type="evidence" value="ECO:0007669"/>
    <property type="project" value="TreeGrafter"/>
</dbReference>
<gene>
    <name evidence="7 9" type="primary">kduI</name>
    <name evidence="9" type="ORF">HNV11_07025</name>
</gene>
<feature type="binding site" evidence="7">
    <location>
        <position position="261"/>
    </location>
    <ligand>
        <name>Zn(2+)</name>
        <dbReference type="ChEBI" id="CHEBI:29105"/>
    </ligand>
</feature>